<dbReference type="SUPFAM" id="SSF55486">
    <property type="entry name" value="Metalloproteases ('zincins'), catalytic domain"/>
    <property type="match status" value="1"/>
</dbReference>
<dbReference type="GO" id="GO:0005509">
    <property type="term" value="F:calcium ion binding"/>
    <property type="evidence" value="ECO:0007669"/>
    <property type="project" value="InterPro"/>
</dbReference>
<reference evidence="4 5" key="1">
    <citation type="submission" date="2018-08" db="EMBL/GenBank/DDBJ databases">
        <title>Neisseria zalophi ATCC BAA-2455 complete genome.</title>
        <authorList>
            <person name="Veseli I.A."/>
            <person name="Buttler R."/>
            <person name="Mascarenhas dos Santos A.C."/>
            <person name="Pombert J.-F."/>
        </authorList>
    </citation>
    <scope>NUCLEOTIDE SEQUENCE [LARGE SCALE GENOMIC DNA]</scope>
    <source>
        <strain evidence="4 5">ATCC BAA-2455</strain>
    </source>
</reference>
<keyword evidence="5" id="KW-1185">Reference proteome</keyword>
<feature type="compositionally biased region" description="Basic and acidic residues" evidence="3">
    <location>
        <begin position="1328"/>
        <end position="1340"/>
    </location>
</feature>
<feature type="region of interest" description="Disordered" evidence="3">
    <location>
        <begin position="221"/>
        <end position="298"/>
    </location>
</feature>
<feature type="region of interest" description="Disordered" evidence="3">
    <location>
        <begin position="1328"/>
        <end position="1348"/>
    </location>
</feature>
<dbReference type="Proteomes" id="UP000325713">
    <property type="component" value="Chromosome"/>
</dbReference>
<accession>A0A5J6PWL9</accession>
<evidence type="ECO:0000313" key="5">
    <source>
        <dbReference type="Proteomes" id="UP000325713"/>
    </source>
</evidence>
<dbReference type="NCBIfam" id="NF012196">
    <property type="entry name" value="Ig_like_ice"/>
    <property type="match status" value="10"/>
</dbReference>
<dbReference type="GO" id="GO:0005576">
    <property type="term" value="C:extracellular region"/>
    <property type="evidence" value="ECO:0007669"/>
    <property type="project" value="UniProtKB-SubCell"/>
</dbReference>
<proteinExistence type="predicted"/>
<evidence type="ECO:0000313" key="4">
    <source>
        <dbReference type="EMBL" id="QEY25130.1"/>
    </source>
</evidence>
<dbReference type="InterPro" id="IPR013783">
    <property type="entry name" value="Ig-like_fold"/>
</dbReference>
<dbReference type="InterPro" id="IPR050557">
    <property type="entry name" value="RTX_toxin/Mannuronan_C5-epim"/>
</dbReference>
<dbReference type="PROSITE" id="PS00330">
    <property type="entry name" value="HEMOLYSIN_CALCIUM"/>
    <property type="match status" value="3"/>
</dbReference>
<dbReference type="PANTHER" id="PTHR38340">
    <property type="entry name" value="S-LAYER PROTEIN"/>
    <property type="match status" value="1"/>
</dbReference>
<dbReference type="PRINTS" id="PR00313">
    <property type="entry name" value="CABNDNGRPT"/>
</dbReference>
<keyword evidence="2" id="KW-0964">Secreted</keyword>
<dbReference type="KEGG" id="nzl:D0T92_00265"/>
<feature type="compositionally biased region" description="Polar residues" evidence="3">
    <location>
        <begin position="249"/>
        <end position="258"/>
    </location>
</feature>
<evidence type="ECO:0000256" key="3">
    <source>
        <dbReference type="SAM" id="MobiDB-lite"/>
    </source>
</evidence>
<dbReference type="GO" id="GO:0008237">
    <property type="term" value="F:metallopeptidase activity"/>
    <property type="evidence" value="ECO:0007669"/>
    <property type="project" value="InterPro"/>
</dbReference>
<dbReference type="EMBL" id="CP031700">
    <property type="protein sequence ID" value="QEY25130.1"/>
    <property type="molecule type" value="Genomic_DNA"/>
</dbReference>
<feature type="compositionally biased region" description="Basic and acidic residues" evidence="3">
    <location>
        <begin position="178"/>
        <end position="195"/>
    </location>
</feature>
<feature type="region of interest" description="Disordered" evidence="3">
    <location>
        <begin position="141"/>
        <end position="208"/>
    </location>
</feature>
<dbReference type="Pfam" id="PF00353">
    <property type="entry name" value="HemolysinCabind"/>
    <property type="match status" value="2"/>
</dbReference>
<dbReference type="OrthoDB" id="480426at2"/>
<dbReference type="InterPro" id="IPR024079">
    <property type="entry name" value="MetalloPept_cat_dom_sf"/>
</dbReference>
<feature type="compositionally biased region" description="Low complexity" evidence="3">
    <location>
        <begin position="149"/>
        <end position="161"/>
    </location>
</feature>
<dbReference type="InterPro" id="IPR001343">
    <property type="entry name" value="Hemolysn_Ca-bd"/>
</dbReference>
<comment type="subcellular location">
    <subcellularLocation>
        <location evidence="1">Secreted</location>
    </subcellularLocation>
</comment>
<dbReference type="SUPFAM" id="SSF51120">
    <property type="entry name" value="beta-Roll"/>
    <property type="match status" value="2"/>
</dbReference>
<dbReference type="InterPro" id="IPR011049">
    <property type="entry name" value="Serralysin-like_metalloprot_C"/>
</dbReference>
<feature type="compositionally biased region" description="Acidic residues" evidence="3">
    <location>
        <begin position="162"/>
        <end position="177"/>
    </location>
</feature>
<dbReference type="Gene3D" id="2.60.40.10">
    <property type="entry name" value="Immunoglobulins"/>
    <property type="match status" value="14"/>
</dbReference>
<dbReference type="InterPro" id="IPR049826">
    <property type="entry name" value="Ig-like_ice"/>
</dbReference>
<organism evidence="4 5">
    <name type="scientific">Neisseria zalophi</name>
    <dbReference type="NCBI Taxonomy" id="640030"/>
    <lineage>
        <taxon>Bacteria</taxon>
        <taxon>Pseudomonadati</taxon>
        <taxon>Pseudomonadota</taxon>
        <taxon>Betaproteobacteria</taxon>
        <taxon>Neisseriales</taxon>
        <taxon>Neisseriaceae</taxon>
        <taxon>Neisseria</taxon>
    </lineage>
</organism>
<dbReference type="PANTHER" id="PTHR38340:SF1">
    <property type="entry name" value="S-LAYER PROTEIN"/>
    <property type="match status" value="1"/>
</dbReference>
<feature type="compositionally biased region" description="Acidic residues" evidence="3">
    <location>
        <begin position="273"/>
        <end position="288"/>
    </location>
</feature>
<name>A0A5J6PWL9_9NEIS</name>
<sequence>MKNYTLNISHNRHQETILLKEGETVVLQAQPGTFYQLLDENGQLIEQPAMEWVGDDLQIYSDGVQEGMPDLILKDYGHHYPIQNSRYLHDMQSTLATAADEASLQQLSMPVAEEVGITTWSSAAPLWGAAAAAAVAGVAAASHGGGGSSSANGQQNGATEQPTEEPQQETNEVEQPSEETRQETTEAESSAKETQQEANEVTQPIEDVRQETNNEVELLVEENQSKTNKAEQSTEEAQQETNKVEQSVEKTQPTEVEQVTEKTQQKTAKVEQPTEETQQETNETEQSVEETQQTEEIKPPVVEPVHISTTMNTIAEDGVINRQESNGMVTFSGTVKTEGAITEKNISLIIGDKTYPAEVKDNVWSANIDGSALAGIQCEQNITVVVEVIDASGKIHSESTVYQYTVDTEIATPSIAVNPITADNVINAQESQGSVTVSGKVANAQTGDTVTLTVGENTYQTTVQNGGFSASVPGSVLAAQSEIGVSVQTADSAGNQTQATVKHTYQVDTDIATPSITVNPITADNVINAQESQGAVTVSGKVANAQTGDAVTLTVGENTYQTTVQNGGFSASVPGSVLAAQSEIGVSVQTADSAGNQTQATVKHTYQVDTDIATPSITVHPITADNVINAQESQGTVTVSGKVANAKTGDAVTLTVGENTYQTTVQNGGFSASVPGSVLAAQSEIGVSVQTADGAGNQVQATAQHHYEVDTEIETPVVTLNPVAQDDIINLVESQSAVTLITGSAEHAQENAEVLLTVGEAVYRGTVHDGQFSVQVDTKTLVNHGQVSATLNTADDAGNRASASADRVYRVRTEYNPTISLNKIAGDNVLNINESKGNVTISGTVTDVEDGTDVVISCNCPSCRSVKWTDILAKVQNGAFSVEVAGDSLSKEGYNSVKATVTAQDEAGNTATVSDSQQYSKDLQAPEATVSIHPIAGDDVLSKGEQAQATQSVSGTVEGLAADERIDEVVVSVNGQNHTATVNGNSYTAQVSSAALAAAEQVSVTAKVSDAAGNSAEAASSRVYQVSSSEPEIILDSVATDNIISKAEADSNSFVLSGSVNNIDDGAVVQLSIGNSSKAQATVSDGRFSVTVEKSFFGINDRTEEALGTLNAAVTHTYEGQTQTLRASQSYYIDLVNRTSISIDPVTGDNVLDERETAESNIVNITGMVRDGKEGAIVNVVVGGKTFSGTVQADGRYSIAVEPARFSPKVDEGKYTVSASVQRIDEAGNQGNGRVSVSRVLLVDKVAPKGQVVLDAVTGDNVINRAESEQDTILISGRVNRLGEGDEVTSATVNVGGKDYVASVVGSTFHVQVPSEILTANTQITARSELKDSSNRHGEATEGTQSYTLHTEEPTAQITIDRINGGKPINAADLSKTITIEGSLNVSASTAGSSTNVVVTVNGQNHTATISGNQWVLTLPATDLAVQEGRLNVKAAVMVADQYGNTVEAVTNQDYQVDTLAPVPVITLNDINTNNVIANAANGNINVSGKVSGEFKAGDKVNLSINNETYQAQVDRMGVFRMAVPAQKLTGAAIPVIHAAMSTVDEAGNSSSTHTSLDYRVTRGGMSIHLNPIAGDDMINPIEAKQAITVSGSVSGREAKAGEMVDLTIHGETVQAQVQNDLSFSADIAADKFLNNDGYTVSAHAHGANSAEAKTARSYEVTEASAAKIDITAIGDGFNVSTGQAAANIRLNGVIELDGAFADGMNSERLRQITVDIGEKTYKVGVKPDRSFFLDIPVDEWASLEGKPLSFKVDADPQLYQRIAISSQNGQPAYYIYRMERNEPVQIKEVKFDSPHIVTDAEGRQIVSGAVENQVSISGVVSGSAKAGDIVNLEIGDKVYSTEVKDDFSFSTSVSAAEMAAAKEHHVRAVLNATDKTGQTIAVSDIENYAAMRTNDSEFVNPHSRINSGIQTDHSADNYNFPYFIEKTGSLYGGSYGIPFGGKQDGPAIIKYHFMTLDEIAQLPQNYNHYIDRSSMITYPSELQEIVRNAYKQISAIANVEFVEVATAAEANTKYFMGNLLNGFEGASAIAYNSGLIAWNSRYNYMGWGKDFLNYTVMHEATHTFNMKHTSIGFTGDYAKEETFEFSSMSYKAYANNNLFLSLGQLRTYDLAYMQYAFGPNRNVRLGNDVYTFKNYNMYSQDSDRYIWDAGGIDTFDASHEAQGVHVNLTPGSWIYVGDTREKLFSVKNIDTYDMHDYFGLDKSVSLSGYRGDKVSLNTYTEGQAFIGYGTQIENLIGSEHNDYLTGNKAGNNIDGGAGDDVIDGGAGDDYLDGGKGADTLSGGIGNDIYMVDNIGDKVIELAGQGHDHVYSNIDYTLTDHVEDLTLIGTTAIHGTGNAENNIITGNGLDNILNGMAGDDRIIGGAGSDTLTGGEGRDTFVFDSVLDGSVDIITDFTVGQDKIELQSSIFDALSSNTMAEWEQYVKYHADTGHLTYDRDGRGSGDAIQFATLDKDLQIDQQSFIVV</sequence>
<gene>
    <name evidence="4" type="ORF">D0T92_00265</name>
</gene>
<dbReference type="InterPro" id="IPR018511">
    <property type="entry name" value="Hemolysin-typ_Ca-bd_CS"/>
</dbReference>
<evidence type="ECO:0000256" key="2">
    <source>
        <dbReference type="ARBA" id="ARBA00022525"/>
    </source>
</evidence>
<dbReference type="Gene3D" id="2.150.10.10">
    <property type="entry name" value="Serralysin-like metalloprotease, C-terminal"/>
    <property type="match status" value="1"/>
</dbReference>
<protein>
    <submittedName>
        <fullName evidence="4">Ig-like domain-containing protein</fullName>
    </submittedName>
</protein>
<dbReference type="Gene3D" id="3.40.390.10">
    <property type="entry name" value="Collagenase (Catalytic Domain)"/>
    <property type="match status" value="1"/>
</dbReference>
<dbReference type="NCBIfam" id="NF033510">
    <property type="entry name" value="Ca_tandemer"/>
    <property type="match status" value="13"/>
</dbReference>
<evidence type="ECO:0000256" key="1">
    <source>
        <dbReference type="ARBA" id="ARBA00004613"/>
    </source>
</evidence>
<dbReference type="RefSeq" id="WP_151049126.1">
    <property type="nucleotide sequence ID" value="NZ_CP031700.1"/>
</dbReference>